<dbReference type="GO" id="GO:0043720">
    <property type="term" value="F:3-keto-5-aminohexanoate cleavage activity"/>
    <property type="evidence" value="ECO:0007669"/>
    <property type="project" value="InterPro"/>
</dbReference>
<proteinExistence type="predicted"/>
<accession>A0A9D2DQR8</accession>
<keyword evidence="3" id="KW-0479">Metal-binding</keyword>
<dbReference type="GO" id="GO:0046872">
    <property type="term" value="F:metal ion binding"/>
    <property type="evidence" value="ECO:0007669"/>
    <property type="project" value="UniProtKB-KW"/>
</dbReference>
<dbReference type="PANTHER" id="PTHR37418">
    <property type="entry name" value="3-KETO-5-AMINOHEXANOATE CLEAVAGE ENZYME-RELATED"/>
    <property type="match status" value="1"/>
</dbReference>
<name>A0A9D2DQR8_9FIRM</name>
<dbReference type="InterPro" id="IPR008567">
    <property type="entry name" value="BKACE"/>
</dbReference>
<keyword evidence="4" id="KW-0862">Zinc</keyword>
<evidence type="ECO:0000256" key="1">
    <source>
        <dbReference type="ARBA" id="ARBA00001947"/>
    </source>
</evidence>
<evidence type="ECO:0000313" key="6">
    <source>
        <dbReference type="Proteomes" id="UP000824041"/>
    </source>
</evidence>
<dbReference type="InterPro" id="IPR013785">
    <property type="entry name" value="Aldolase_TIM"/>
</dbReference>
<reference evidence="5" key="1">
    <citation type="journal article" date="2021" name="PeerJ">
        <title>Extensive microbial diversity within the chicken gut microbiome revealed by metagenomics and culture.</title>
        <authorList>
            <person name="Gilroy R."/>
            <person name="Ravi A."/>
            <person name="Getino M."/>
            <person name="Pursley I."/>
            <person name="Horton D.L."/>
            <person name="Alikhan N.F."/>
            <person name="Baker D."/>
            <person name="Gharbi K."/>
            <person name="Hall N."/>
            <person name="Watson M."/>
            <person name="Adriaenssens E.M."/>
            <person name="Foster-Nyarko E."/>
            <person name="Jarju S."/>
            <person name="Secka A."/>
            <person name="Antonio M."/>
            <person name="Oren A."/>
            <person name="Chaudhuri R.R."/>
            <person name="La Ragione R."/>
            <person name="Hildebrand F."/>
            <person name="Pallen M.J."/>
        </authorList>
    </citation>
    <scope>NUCLEOTIDE SEQUENCE</scope>
    <source>
        <strain evidence="5">14324</strain>
    </source>
</reference>
<dbReference type="Gene3D" id="3.20.20.70">
    <property type="entry name" value="Aldolase class I"/>
    <property type="match status" value="1"/>
</dbReference>
<dbReference type="Pfam" id="PF05853">
    <property type="entry name" value="BKACE"/>
    <property type="match status" value="1"/>
</dbReference>
<dbReference type="PANTHER" id="PTHR37418:SF2">
    <property type="entry name" value="3-KETO-5-AMINOHEXANOATE CLEAVAGE ENZYME"/>
    <property type="match status" value="1"/>
</dbReference>
<evidence type="ECO:0000313" key="5">
    <source>
        <dbReference type="EMBL" id="HIZ21338.1"/>
    </source>
</evidence>
<sequence length="266" mass="29274">MRKIVVSVAPVEAGKPVDADKLAADVEKCAKAGAAMVHLHCRRPDGSLTPDISYMAECFDKILERADLVIQASTGGVSDLNIIERCEPLKYPRTETASLNAGSTNLGDAVYLNPFEDIEYCASEIYKHNVIPDVEVFDIGMIENIERMRGKVPFRHPIFYNLVFGHRGGMQANVNSLIAFRSMVPSDAKWGVTHFGRDNWDFLAAALALGAETVRIGFEDSAYLAPGKYAEHNYELVARLVEMIHAMGLENATPEEARKIMGTLKG</sequence>
<keyword evidence="2" id="KW-0808">Transferase</keyword>
<reference evidence="5" key="2">
    <citation type="submission" date="2021-04" db="EMBL/GenBank/DDBJ databases">
        <authorList>
            <person name="Gilroy R."/>
        </authorList>
    </citation>
    <scope>NUCLEOTIDE SEQUENCE</scope>
    <source>
        <strain evidence="5">14324</strain>
    </source>
</reference>
<comment type="cofactor">
    <cofactor evidence="1">
        <name>Zn(2+)</name>
        <dbReference type="ChEBI" id="CHEBI:29105"/>
    </cofactor>
</comment>
<dbReference type="AlphaFoldDB" id="A0A9D2DQR8"/>
<comment type="caution">
    <text evidence="5">The sequence shown here is derived from an EMBL/GenBank/DDBJ whole genome shotgun (WGS) entry which is preliminary data.</text>
</comment>
<dbReference type="Proteomes" id="UP000824041">
    <property type="component" value="Unassembled WGS sequence"/>
</dbReference>
<evidence type="ECO:0000256" key="4">
    <source>
        <dbReference type="ARBA" id="ARBA00022833"/>
    </source>
</evidence>
<organism evidence="5 6">
    <name type="scientific">Candidatus Blautia faecigallinarum</name>
    <dbReference type="NCBI Taxonomy" id="2838488"/>
    <lineage>
        <taxon>Bacteria</taxon>
        <taxon>Bacillati</taxon>
        <taxon>Bacillota</taxon>
        <taxon>Clostridia</taxon>
        <taxon>Lachnospirales</taxon>
        <taxon>Lachnospiraceae</taxon>
        <taxon>Blautia</taxon>
    </lineage>
</organism>
<dbReference type="EMBL" id="DXBU01000012">
    <property type="protein sequence ID" value="HIZ21338.1"/>
    <property type="molecule type" value="Genomic_DNA"/>
</dbReference>
<protein>
    <submittedName>
        <fullName evidence="5">3-keto-5-aminohexanoate cleavage protein</fullName>
    </submittedName>
</protein>
<gene>
    <name evidence="5" type="ORF">IAA21_00885</name>
</gene>
<evidence type="ECO:0000256" key="3">
    <source>
        <dbReference type="ARBA" id="ARBA00022723"/>
    </source>
</evidence>
<evidence type="ECO:0000256" key="2">
    <source>
        <dbReference type="ARBA" id="ARBA00022679"/>
    </source>
</evidence>